<dbReference type="Proteomes" id="UP000660554">
    <property type="component" value="Unassembled WGS sequence"/>
</dbReference>
<dbReference type="EMBL" id="BNDV01000002">
    <property type="protein sequence ID" value="GHI10969.1"/>
    <property type="molecule type" value="Genomic_DNA"/>
</dbReference>
<comment type="caution">
    <text evidence="2">The sequence shown here is derived from an EMBL/GenBank/DDBJ whole genome shotgun (WGS) entry which is preliminary data.</text>
</comment>
<evidence type="ECO:0000256" key="1">
    <source>
        <dbReference type="SAM" id="Phobius"/>
    </source>
</evidence>
<keyword evidence="1" id="KW-0472">Membrane</keyword>
<keyword evidence="3" id="KW-1185">Reference proteome</keyword>
<organism evidence="2 3">
    <name type="scientific">Streptomyces virginiae</name>
    <name type="common">Streptomyces cinnamonensis</name>
    <dbReference type="NCBI Taxonomy" id="1961"/>
    <lineage>
        <taxon>Bacteria</taxon>
        <taxon>Bacillati</taxon>
        <taxon>Actinomycetota</taxon>
        <taxon>Actinomycetes</taxon>
        <taxon>Kitasatosporales</taxon>
        <taxon>Streptomycetaceae</taxon>
        <taxon>Streptomyces</taxon>
    </lineage>
</organism>
<feature type="transmembrane region" description="Helical" evidence="1">
    <location>
        <begin position="23"/>
        <end position="45"/>
    </location>
</feature>
<gene>
    <name evidence="2" type="ORF">Scinn_04320</name>
</gene>
<protein>
    <submittedName>
        <fullName evidence="2">Uncharacterized protein</fullName>
    </submittedName>
</protein>
<dbReference type="GeneID" id="86956688"/>
<proteinExistence type="predicted"/>
<accession>A0ABQ3NE48</accession>
<dbReference type="RefSeq" id="WP_185559984.1">
    <property type="nucleotide sequence ID" value="NZ_BMRU01000024.1"/>
</dbReference>
<keyword evidence="1" id="KW-1133">Transmembrane helix</keyword>
<sequence>MRVTGLGGRLTVRRPARVGRGNLVRLVVLLVLLVLVLVLLAAMPLGRYLLVRLLVVRPRALRVLVHELRSERS</sequence>
<evidence type="ECO:0000313" key="2">
    <source>
        <dbReference type="EMBL" id="GHI10969.1"/>
    </source>
</evidence>
<evidence type="ECO:0000313" key="3">
    <source>
        <dbReference type="Proteomes" id="UP000660554"/>
    </source>
</evidence>
<name>A0ABQ3NE48_STRVG</name>
<reference evidence="3" key="1">
    <citation type="submission" date="2020-09" db="EMBL/GenBank/DDBJ databases">
        <title>Whole genome shotgun sequence of Streptomyces cinnamonensis NBRC 15873.</title>
        <authorList>
            <person name="Komaki H."/>
            <person name="Tamura T."/>
        </authorList>
    </citation>
    <scope>NUCLEOTIDE SEQUENCE [LARGE SCALE GENOMIC DNA]</scope>
    <source>
        <strain evidence="3">NBRC 15873</strain>
    </source>
</reference>
<keyword evidence="1" id="KW-0812">Transmembrane</keyword>